<accession>A0ACC2PPM3</accession>
<name>A0ACC2PPM3_9HYME</name>
<sequence length="167" mass="19527">MAGLSQLDKYSNYCITRKIKDLDNSRYVIQGVRSITTRYGKAIVLKLYDSKVEEEFELYAPKGLSFMIHKDSNANLQRFNNPNREISLSVYKDRNEYRIRFHELTLIESDSKEEESDVQPPVDASEAEERGVEDPSPPYTPPGRPRKRRRTGVEGNVSTRRRRRERN</sequence>
<gene>
    <name evidence="1" type="ORF">QAD02_021211</name>
</gene>
<evidence type="ECO:0000313" key="1">
    <source>
        <dbReference type="EMBL" id="KAJ8685418.1"/>
    </source>
</evidence>
<organism evidence="1 2">
    <name type="scientific">Eretmocerus hayati</name>
    <dbReference type="NCBI Taxonomy" id="131215"/>
    <lineage>
        <taxon>Eukaryota</taxon>
        <taxon>Metazoa</taxon>
        <taxon>Ecdysozoa</taxon>
        <taxon>Arthropoda</taxon>
        <taxon>Hexapoda</taxon>
        <taxon>Insecta</taxon>
        <taxon>Pterygota</taxon>
        <taxon>Neoptera</taxon>
        <taxon>Endopterygota</taxon>
        <taxon>Hymenoptera</taxon>
        <taxon>Apocrita</taxon>
        <taxon>Proctotrupomorpha</taxon>
        <taxon>Chalcidoidea</taxon>
        <taxon>Aphelinidae</taxon>
        <taxon>Aphelininae</taxon>
        <taxon>Eretmocerus</taxon>
    </lineage>
</organism>
<dbReference type="Proteomes" id="UP001239111">
    <property type="component" value="Chromosome 1"/>
</dbReference>
<dbReference type="EMBL" id="CM056741">
    <property type="protein sequence ID" value="KAJ8685418.1"/>
    <property type="molecule type" value="Genomic_DNA"/>
</dbReference>
<evidence type="ECO:0000313" key="2">
    <source>
        <dbReference type="Proteomes" id="UP001239111"/>
    </source>
</evidence>
<reference evidence="1" key="1">
    <citation type="submission" date="2023-04" db="EMBL/GenBank/DDBJ databases">
        <title>A chromosome-level genome assembly of the parasitoid wasp Eretmocerus hayati.</title>
        <authorList>
            <person name="Zhong Y."/>
            <person name="Liu S."/>
            <person name="Liu Y."/>
        </authorList>
    </citation>
    <scope>NUCLEOTIDE SEQUENCE</scope>
    <source>
        <strain evidence="1">ZJU_SS_LIU_2023</strain>
    </source>
</reference>
<proteinExistence type="predicted"/>
<comment type="caution">
    <text evidence="1">The sequence shown here is derived from an EMBL/GenBank/DDBJ whole genome shotgun (WGS) entry which is preliminary data.</text>
</comment>
<keyword evidence="2" id="KW-1185">Reference proteome</keyword>
<protein>
    <submittedName>
        <fullName evidence="1">Uncharacterized protein</fullName>
    </submittedName>
</protein>